<evidence type="ECO:0008006" key="3">
    <source>
        <dbReference type="Google" id="ProtNLM"/>
    </source>
</evidence>
<accession>A0A316DQB7</accession>
<keyword evidence="2" id="KW-1185">Reference proteome</keyword>
<name>A0A316DQB7_9BACT</name>
<protein>
    <recommendedName>
        <fullName evidence="3">mRNA interferase MazF</fullName>
    </recommendedName>
</protein>
<dbReference type="OrthoDB" id="9804686at2"/>
<reference evidence="1 2" key="1">
    <citation type="submission" date="2018-05" db="EMBL/GenBank/DDBJ databases">
        <title>Genomic Encyclopedia of Archaeal and Bacterial Type Strains, Phase II (KMG-II): from individual species to whole genera.</title>
        <authorList>
            <person name="Goeker M."/>
        </authorList>
    </citation>
    <scope>NUCLEOTIDE SEQUENCE [LARGE SCALE GENOMIC DNA]</scope>
    <source>
        <strain evidence="1 2">DSM 22214</strain>
    </source>
</reference>
<sequence length="117" mass="13737">MIGKISPLEIIEANFFFPNEDVFKPHPVLVVSTTELFEEEEIFYGVLMTTKNILPKYTIRIEPTWLTKSSTKEGYFATHFMQIFTMDDVTKRSNTFLKGEYFDRIKSKIINSVFHEV</sequence>
<dbReference type="RefSeq" id="WP_109744485.1">
    <property type="nucleotide sequence ID" value="NZ_QGGO01000025.1"/>
</dbReference>
<evidence type="ECO:0000313" key="2">
    <source>
        <dbReference type="Proteomes" id="UP000245489"/>
    </source>
</evidence>
<proteinExistence type="predicted"/>
<dbReference type="SUPFAM" id="SSF50118">
    <property type="entry name" value="Cell growth inhibitor/plasmid maintenance toxic component"/>
    <property type="match status" value="1"/>
</dbReference>
<gene>
    <name evidence="1" type="ORF">LV89_03813</name>
</gene>
<dbReference type="Proteomes" id="UP000245489">
    <property type="component" value="Unassembled WGS sequence"/>
</dbReference>
<evidence type="ECO:0000313" key="1">
    <source>
        <dbReference type="EMBL" id="PWK20271.1"/>
    </source>
</evidence>
<dbReference type="EMBL" id="QGGO01000025">
    <property type="protein sequence ID" value="PWK20271.1"/>
    <property type="molecule type" value="Genomic_DNA"/>
</dbReference>
<organism evidence="1 2">
    <name type="scientific">Arcicella aurantiaca</name>
    <dbReference type="NCBI Taxonomy" id="591202"/>
    <lineage>
        <taxon>Bacteria</taxon>
        <taxon>Pseudomonadati</taxon>
        <taxon>Bacteroidota</taxon>
        <taxon>Cytophagia</taxon>
        <taxon>Cytophagales</taxon>
        <taxon>Flectobacillaceae</taxon>
        <taxon>Arcicella</taxon>
    </lineage>
</organism>
<dbReference type="AlphaFoldDB" id="A0A316DQB7"/>
<comment type="caution">
    <text evidence="1">The sequence shown here is derived from an EMBL/GenBank/DDBJ whole genome shotgun (WGS) entry which is preliminary data.</text>
</comment>